<evidence type="ECO:0000313" key="3">
    <source>
        <dbReference type="Proteomes" id="UP000738826"/>
    </source>
</evidence>
<organism evidence="2 3">
    <name type="scientific">Candidatus Altarchaeum hamiconexum</name>
    <dbReference type="NCBI Taxonomy" id="1803513"/>
    <lineage>
        <taxon>Archaea</taxon>
        <taxon>Candidatus Altarchaeota</taxon>
        <taxon>Candidatus Altiarchaeia</taxon>
        <taxon>Candidatus Altarchaeales</taxon>
        <taxon>Candidatus Altarchaeaceae</taxon>
        <taxon>Candidatus Altarchaeum</taxon>
    </lineage>
</organism>
<feature type="domain" description="DUF7507" evidence="1">
    <location>
        <begin position="19"/>
        <end position="56"/>
    </location>
</feature>
<name>A0A8J7Z511_9ARCH</name>
<dbReference type="AlphaFoldDB" id="A0A8J7Z511"/>
<dbReference type="InterPro" id="IPR055354">
    <property type="entry name" value="DUF7507"/>
</dbReference>
<accession>A0A8J7Z511</accession>
<feature type="non-terminal residue" evidence="2">
    <location>
        <position position="1"/>
    </location>
</feature>
<proteinExistence type="predicted"/>
<dbReference type="EMBL" id="JAACQH010000200">
    <property type="protein sequence ID" value="NCS92130.1"/>
    <property type="molecule type" value="Genomic_DNA"/>
</dbReference>
<sequence length="56" mass="5900">KIEKIVNATANVTVFVACPNITINKTASSYSLSTVGGSVTYYYNVTNTGNVPLSNV</sequence>
<evidence type="ECO:0000313" key="2">
    <source>
        <dbReference type="EMBL" id="NCS92130.1"/>
    </source>
</evidence>
<feature type="non-terminal residue" evidence="2">
    <location>
        <position position="56"/>
    </location>
</feature>
<protein>
    <recommendedName>
        <fullName evidence="1">DUF7507 domain-containing protein</fullName>
    </recommendedName>
</protein>
<comment type="caution">
    <text evidence="2">The sequence shown here is derived from an EMBL/GenBank/DDBJ whole genome shotgun (WGS) entry which is preliminary data.</text>
</comment>
<dbReference type="Proteomes" id="UP000738826">
    <property type="component" value="Unassembled WGS sequence"/>
</dbReference>
<gene>
    <name evidence="2" type="ORF">GW779_07025</name>
</gene>
<dbReference type="Pfam" id="PF24346">
    <property type="entry name" value="DUF7507"/>
    <property type="match status" value="1"/>
</dbReference>
<reference evidence="2" key="1">
    <citation type="submission" date="2019-11" db="EMBL/GenBank/DDBJ databases">
        <title>Lipid analysis of CO2-rich subsurface aquifers suggests an autotrophy-based deep biosphere with lysolipids enriched in CPR bacteria.</title>
        <authorList>
            <person name="Probst A.J."/>
            <person name="Elling F.J."/>
            <person name="Castelle C.J."/>
            <person name="Zhu Q."/>
            <person name="Elvert M."/>
            <person name="Birarda G."/>
            <person name="Holman H.-Y."/>
            <person name="Lane K.R."/>
            <person name="Ladd B."/>
            <person name="Ryan M.C."/>
            <person name="Woyke T."/>
            <person name="Hinrichs K.-U."/>
            <person name="Banfield J.F."/>
        </authorList>
    </citation>
    <scope>NUCLEOTIDE SEQUENCE</scope>
    <source>
        <strain evidence="2">CG_2015-04_33_537</strain>
    </source>
</reference>
<evidence type="ECO:0000259" key="1">
    <source>
        <dbReference type="Pfam" id="PF24346"/>
    </source>
</evidence>